<keyword evidence="3" id="KW-1185">Reference proteome</keyword>
<gene>
    <name evidence="2" type="ORF">BSAL_55710</name>
</gene>
<name>A0A0S4IJ26_BODSA</name>
<reference evidence="3" key="1">
    <citation type="submission" date="2015-09" db="EMBL/GenBank/DDBJ databases">
        <authorList>
            <consortium name="Pathogen Informatics"/>
        </authorList>
    </citation>
    <scope>NUCLEOTIDE SEQUENCE [LARGE SCALE GENOMIC DNA]</scope>
    <source>
        <strain evidence="3">Lake Konstanz</strain>
    </source>
</reference>
<dbReference type="PANTHER" id="PTHR13318">
    <property type="entry name" value="PARTNER OF PAIRED, ISOFORM B-RELATED"/>
    <property type="match status" value="1"/>
</dbReference>
<sequence>MCGDHSTFCGQQSLPLAANKVRLGKYLTPQPAIKRSLTVLLRHLDLRGCVNITNIGLKCVFSLQQLQHLVVCRCDQITDSGLGSIFLLRHLRHLDLSLCNKITDAGLANVFSLSSSCGISFSL</sequence>
<dbReference type="PANTHER" id="PTHR13318:SF95">
    <property type="entry name" value="F-BOX PROTEIN YLR352W"/>
    <property type="match status" value="1"/>
</dbReference>
<dbReference type="InterPro" id="IPR006553">
    <property type="entry name" value="Leu-rich_rpt_Cys-con_subtyp"/>
</dbReference>
<dbReference type="AlphaFoldDB" id="A0A0S4IJ26"/>
<accession>A0A0S4IJ26</accession>
<dbReference type="SMART" id="SM00367">
    <property type="entry name" value="LRR_CC"/>
    <property type="match status" value="3"/>
</dbReference>
<feature type="domain" description="F-box/LRR-repeat protein 15-like leucin rich repeat" evidence="1">
    <location>
        <begin position="22"/>
        <end position="112"/>
    </location>
</feature>
<dbReference type="GO" id="GO:0019005">
    <property type="term" value="C:SCF ubiquitin ligase complex"/>
    <property type="evidence" value="ECO:0007669"/>
    <property type="project" value="TreeGrafter"/>
</dbReference>
<keyword evidence="2" id="KW-0808">Transferase</keyword>
<organism evidence="2 3">
    <name type="scientific">Bodo saltans</name>
    <name type="common">Flagellated protozoan</name>
    <dbReference type="NCBI Taxonomy" id="75058"/>
    <lineage>
        <taxon>Eukaryota</taxon>
        <taxon>Discoba</taxon>
        <taxon>Euglenozoa</taxon>
        <taxon>Kinetoplastea</taxon>
        <taxon>Metakinetoplastina</taxon>
        <taxon>Eubodonida</taxon>
        <taxon>Bodonidae</taxon>
        <taxon>Bodo</taxon>
    </lineage>
</organism>
<dbReference type="VEuPathDB" id="TriTrypDB:BSAL_55710"/>
<evidence type="ECO:0000259" key="1">
    <source>
        <dbReference type="Pfam" id="PF25372"/>
    </source>
</evidence>
<keyword evidence="2" id="KW-0418">Kinase</keyword>
<evidence type="ECO:0000313" key="2">
    <source>
        <dbReference type="EMBL" id="CUE74318.1"/>
    </source>
</evidence>
<dbReference type="Gene3D" id="3.80.10.10">
    <property type="entry name" value="Ribonuclease Inhibitor"/>
    <property type="match status" value="1"/>
</dbReference>
<dbReference type="GO" id="GO:0031146">
    <property type="term" value="P:SCF-dependent proteasomal ubiquitin-dependent protein catabolic process"/>
    <property type="evidence" value="ECO:0007669"/>
    <property type="project" value="TreeGrafter"/>
</dbReference>
<dbReference type="SUPFAM" id="SSF52047">
    <property type="entry name" value="RNI-like"/>
    <property type="match status" value="1"/>
</dbReference>
<proteinExistence type="predicted"/>
<dbReference type="InterPro" id="IPR032675">
    <property type="entry name" value="LRR_dom_sf"/>
</dbReference>
<dbReference type="Proteomes" id="UP000051952">
    <property type="component" value="Unassembled WGS sequence"/>
</dbReference>
<dbReference type="GO" id="GO:0016301">
    <property type="term" value="F:kinase activity"/>
    <property type="evidence" value="ECO:0007669"/>
    <property type="project" value="UniProtKB-KW"/>
</dbReference>
<keyword evidence="2" id="KW-0675">Receptor</keyword>
<evidence type="ECO:0000313" key="3">
    <source>
        <dbReference type="Proteomes" id="UP000051952"/>
    </source>
</evidence>
<protein>
    <submittedName>
        <fullName evidence="2">Receptor-type protein kinase, putative</fullName>
    </submittedName>
</protein>
<dbReference type="Pfam" id="PF25372">
    <property type="entry name" value="DUF7885"/>
    <property type="match status" value="1"/>
</dbReference>
<dbReference type="InterPro" id="IPR057207">
    <property type="entry name" value="FBXL15_LRR"/>
</dbReference>
<dbReference type="EMBL" id="CYKH01000162">
    <property type="protein sequence ID" value="CUE74318.1"/>
    <property type="molecule type" value="Genomic_DNA"/>
</dbReference>